<dbReference type="PANTHER" id="PTHR44329">
    <property type="entry name" value="SERINE/THREONINE-PROTEIN KINASE TNNI3K-RELATED"/>
    <property type="match status" value="1"/>
</dbReference>
<feature type="transmembrane region" description="Helical" evidence="1">
    <location>
        <begin position="122"/>
        <end position="144"/>
    </location>
</feature>
<evidence type="ECO:0000256" key="1">
    <source>
        <dbReference type="SAM" id="Phobius"/>
    </source>
</evidence>
<dbReference type="Pfam" id="PF07714">
    <property type="entry name" value="PK_Tyr_Ser-Thr"/>
    <property type="match status" value="1"/>
</dbReference>
<reference evidence="3" key="1">
    <citation type="submission" date="2020-06" db="EMBL/GenBank/DDBJ databases">
        <title>Draft genome of Bugula neritina, a colonial animal packing powerful symbionts and potential medicines.</title>
        <authorList>
            <person name="Rayko M."/>
        </authorList>
    </citation>
    <scope>NUCLEOTIDE SEQUENCE [LARGE SCALE GENOMIC DNA]</scope>
    <source>
        <strain evidence="3">Kwan_BN1</strain>
    </source>
</reference>
<protein>
    <recommendedName>
        <fullName evidence="2">Protein kinase domain-containing protein</fullName>
    </recommendedName>
</protein>
<keyword evidence="1" id="KW-1133">Transmembrane helix</keyword>
<keyword evidence="1" id="KW-0472">Membrane</keyword>
<name>A0A7J7JQV4_BUGNE</name>
<dbReference type="InterPro" id="IPR011009">
    <property type="entry name" value="Kinase-like_dom_sf"/>
</dbReference>
<comment type="caution">
    <text evidence="3">The sequence shown here is derived from an EMBL/GenBank/DDBJ whole genome shotgun (WGS) entry which is preliminary data.</text>
</comment>
<accession>A0A7J7JQV4</accession>
<dbReference type="Gene3D" id="1.10.510.10">
    <property type="entry name" value="Transferase(Phosphotransferase) domain 1"/>
    <property type="match status" value="1"/>
</dbReference>
<dbReference type="InterPro" id="IPR051681">
    <property type="entry name" value="Ser/Thr_Kinases-Pseudokinases"/>
</dbReference>
<feature type="domain" description="Protein kinase" evidence="2">
    <location>
        <begin position="261"/>
        <end position="581"/>
    </location>
</feature>
<dbReference type="PROSITE" id="PS50011">
    <property type="entry name" value="PROTEIN_KINASE_DOM"/>
    <property type="match status" value="1"/>
</dbReference>
<dbReference type="Proteomes" id="UP000593567">
    <property type="component" value="Unassembled WGS sequence"/>
</dbReference>
<keyword evidence="4" id="KW-1185">Reference proteome</keyword>
<dbReference type="GO" id="GO:0004674">
    <property type="term" value="F:protein serine/threonine kinase activity"/>
    <property type="evidence" value="ECO:0007669"/>
    <property type="project" value="TreeGrafter"/>
</dbReference>
<proteinExistence type="predicted"/>
<dbReference type="AlphaFoldDB" id="A0A7J7JQV4"/>
<dbReference type="GO" id="GO:0005524">
    <property type="term" value="F:ATP binding"/>
    <property type="evidence" value="ECO:0007669"/>
    <property type="project" value="InterPro"/>
</dbReference>
<sequence>MQAVYIVYALLGAVGMTLNLVTLVLRRRSRGTSSLRGISAEHSVCLAISNLSLTAVSIAGLVASFQDLFRWSSALCDAAGYITVCVVLTHSWMYMPSAVVLLEKEYHKIRLRSYQGLTTRIIWFISAAILVTCAVLVSICYIPITEFQFQRQLLCLPVAFSSQPGYEYTLLLLALVWCGVLSTWLCVLAWFITYRKNRGTVRYVTEHHRSSASACVEVAISFSLWTVVVSLLSVYFWRQLEDLLHAAIFLSLLHAAGHPGYSLLSHWFTRSHDEVSAVLNRDTPTTLSELSLMTVNPDKSVLKFHGKWLGRFGEKIEAVIKVYNQDQRTRWMREIRAMLILKKTEHPNIVKYLWVGQGGSFTFPAHGLSQESAELLIKPSQRMVCVEYYKHGSLKDLLLHTPRLLTGSTLRHIALDVTSALAHLRQLHIVHNKLCSRTIFIKSISKNGTVGVVLGSFEESEQITLDHLRSSGDPSTQDQWGATIQLDQKFAADIRSYALFIFELVAAWNKHNGQQIKAPTHTEAAAAVSVMNEMNSHSLQDYPLGGKKKVRRNKPLVKSRSLLHKPEFSEIEEEHQSHLHLQRLVDGEEMAIEMEYGCPSHQQEASMLPVDVVADQLFTYNKARYHPVFSRTGSSSACSTDSGYPKSLLSNAVSNVSDLHSLTTTADYAGAPCYLTNENPRHEVPRKPSPDIYIISQERSHHPLSKNDIQLGKLPVNELTNYMRAKQTLPRDILEDCEEYRLDDSLPSEDDQIYETIEMENQESKIGNTPSGLNLVELAEKVTEDVNQFLKSRTNSSCSSPASSTIKTVTPTSESPSHVTSCKGCIQTRQLSKLTVDRTVYKNSISDMQKENISSTFLARPGVRRAQIYYSRELSSTYDIITSRVLHVNSRITRKYVNQYIASIDEPAIKQLLMLTEQCWLQDPVPSADSIMSQLRNNFTLTS</sequence>
<organism evidence="3 4">
    <name type="scientific">Bugula neritina</name>
    <name type="common">Brown bryozoan</name>
    <name type="synonym">Sertularia neritina</name>
    <dbReference type="NCBI Taxonomy" id="10212"/>
    <lineage>
        <taxon>Eukaryota</taxon>
        <taxon>Metazoa</taxon>
        <taxon>Spiralia</taxon>
        <taxon>Lophotrochozoa</taxon>
        <taxon>Bryozoa</taxon>
        <taxon>Gymnolaemata</taxon>
        <taxon>Cheilostomatida</taxon>
        <taxon>Flustrina</taxon>
        <taxon>Buguloidea</taxon>
        <taxon>Bugulidae</taxon>
        <taxon>Bugula</taxon>
    </lineage>
</organism>
<evidence type="ECO:0000313" key="3">
    <source>
        <dbReference type="EMBL" id="KAF6028367.1"/>
    </source>
</evidence>
<dbReference type="InterPro" id="IPR001245">
    <property type="entry name" value="Ser-Thr/Tyr_kinase_cat_dom"/>
</dbReference>
<dbReference type="EMBL" id="VXIV02001957">
    <property type="protein sequence ID" value="KAF6028367.1"/>
    <property type="molecule type" value="Genomic_DNA"/>
</dbReference>
<feature type="transmembrane region" description="Helical" evidence="1">
    <location>
        <begin position="46"/>
        <end position="66"/>
    </location>
</feature>
<feature type="transmembrane region" description="Helical" evidence="1">
    <location>
        <begin position="6"/>
        <end position="25"/>
    </location>
</feature>
<evidence type="ECO:0000313" key="4">
    <source>
        <dbReference type="Proteomes" id="UP000593567"/>
    </source>
</evidence>
<feature type="transmembrane region" description="Helical" evidence="1">
    <location>
        <begin position="78"/>
        <end position="102"/>
    </location>
</feature>
<evidence type="ECO:0000259" key="2">
    <source>
        <dbReference type="PROSITE" id="PS50011"/>
    </source>
</evidence>
<dbReference type="SUPFAM" id="SSF56112">
    <property type="entry name" value="Protein kinase-like (PK-like)"/>
    <property type="match status" value="1"/>
</dbReference>
<feature type="transmembrane region" description="Helical" evidence="1">
    <location>
        <begin position="170"/>
        <end position="193"/>
    </location>
</feature>
<dbReference type="InterPro" id="IPR000719">
    <property type="entry name" value="Prot_kinase_dom"/>
</dbReference>
<feature type="transmembrane region" description="Helical" evidence="1">
    <location>
        <begin position="214"/>
        <end position="237"/>
    </location>
</feature>
<keyword evidence="1" id="KW-0812">Transmembrane</keyword>
<gene>
    <name evidence="3" type="ORF">EB796_013331</name>
</gene>
<dbReference type="OrthoDB" id="6163056at2759"/>